<dbReference type="Pfam" id="PF00005">
    <property type="entry name" value="ABC_tran"/>
    <property type="match status" value="1"/>
</dbReference>
<protein>
    <submittedName>
        <fullName evidence="7">ABC-2 type transport system ATP-binding protein</fullName>
    </submittedName>
</protein>
<dbReference type="GO" id="GO:0005886">
    <property type="term" value="C:plasma membrane"/>
    <property type="evidence" value="ECO:0007669"/>
    <property type="project" value="UniProtKB-SubCell"/>
</dbReference>
<evidence type="ECO:0000256" key="1">
    <source>
        <dbReference type="ARBA" id="ARBA00004202"/>
    </source>
</evidence>
<comment type="subcellular location">
    <subcellularLocation>
        <location evidence="1">Cell membrane</location>
        <topology evidence="1">Peripheral membrane protein</topology>
    </subcellularLocation>
</comment>
<dbReference type="STRING" id="1344003.SAMN05445060_2604"/>
<reference evidence="7 8" key="1">
    <citation type="submission" date="2017-01" db="EMBL/GenBank/DDBJ databases">
        <authorList>
            <person name="Mah S.A."/>
            <person name="Swanson W.J."/>
            <person name="Moy G.W."/>
            <person name="Vacquier V.D."/>
        </authorList>
    </citation>
    <scope>NUCLEOTIDE SEQUENCE [LARGE SCALE GENOMIC DNA]</scope>
    <source>
        <strain evidence="7 8">CPCC 203464</strain>
    </source>
</reference>
<dbReference type="GO" id="GO:0005524">
    <property type="term" value="F:ATP binding"/>
    <property type="evidence" value="ECO:0007669"/>
    <property type="project" value="UniProtKB-KW"/>
</dbReference>
<dbReference type="GO" id="GO:0016887">
    <property type="term" value="F:ATP hydrolysis activity"/>
    <property type="evidence" value="ECO:0007669"/>
    <property type="project" value="InterPro"/>
</dbReference>
<organism evidence="7 8">
    <name type="scientific">Williamsia sterculiae</name>
    <dbReference type="NCBI Taxonomy" id="1344003"/>
    <lineage>
        <taxon>Bacteria</taxon>
        <taxon>Bacillati</taxon>
        <taxon>Actinomycetota</taxon>
        <taxon>Actinomycetes</taxon>
        <taxon>Mycobacteriales</taxon>
        <taxon>Nocardiaceae</taxon>
        <taxon>Williamsia</taxon>
    </lineage>
</organism>
<feature type="domain" description="ABC transporter" evidence="6">
    <location>
        <begin position="18"/>
        <end position="253"/>
    </location>
</feature>
<keyword evidence="3" id="KW-0547">Nucleotide-binding</keyword>
<evidence type="ECO:0000259" key="6">
    <source>
        <dbReference type="PROSITE" id="PS50893"/>
    </source>
</evidence>
<dbReference type="GO" id="GO:0046677">
    <property type="term" value="P:response to antibiotic"/>
    <property type="evidence" value="ECO:0007669"/>
    <property type="project" value="UniProtKB-KW"/>
</dbReference>
<dbReference type="InterPro" id="IPR003439">
    <property type="entry name" value="ABC_transporter-like_ATP-bd"/>
</dbReference>
<dbReference type="Pfam" id="PF13732">
    <property type="entry name" value="DrrA1-3_C"/>
    <property type="match status" value="1"/>
</dbReference>
<dbReference type="Gene3D" id="3.40.50.300">
    <property type="entry name" value="P-loop containing nucleotide triphosphate hydrolases"/>
    <property type="match status" value="1"/>
</dbReference>
<evidence type="ECO:0000313" key="7">
    <source>
        <dbReference type="EMBL" id="SIS09000.1"/>
    </source>
</evidence>
<evidence type="ECO:0000256" key="4">
    <source>
        <dbReference type="ARBA" id="ARBA00022840"/>
    </source>
</evidence>
<dbReference type="OrthoDB" id="9804819at2"/>
<evidence type="ECO:0000256" key="5">
    <source>
        <dbReference type="ARBA" id="ARBA00023251"/>
    </source>
</evidence>
<dbReference type="InterPro" id="IPR025302">
    <property type="entry name" value="DrrA1/2-like_C"/>
</dbReference>
<keyword evidence="5" id="KW-0046">Antibiotic resistance</keyword>
<keyword evidence="2" id="KW-0813">Transport</keyword>
<dbReference type="InterPro" id="IPR050763">
    <property type="entry name" value="ABC_transporter_ATP-binding"/>
</dbReference>
<gene>
    <name evidence="7" type="ORF">SAMN05445060_2604</name>
</gene>
<dbReference type="PROSITE" id="PS50893">
    <property type="entry name" value="ABC_TRANSPORTER_2"/>
    <property type="match status" value="1"/>
</dbReference>
<dbReference type="InterPro" id="IPR017871">
    <property type="entry name" value="ABC_transporter-like_CS"/>
</dbReference>
<keyword evidence="4 7" id="KW-0067">ATP-binding</keyword>
<dbReference type="InterPro" id="IPR027417">
    <property type="entry name" value="P-loop_NTPase"/>
</dbReference>
<dbReference type="PANTHER" id="PTHR42711:SF19">
    <property type="entry name" value="DOXORUBICIN RESISTANCE ATP-BINDING PROTEIN DRRA"/>
    <property type="match status" value="1"/>
</dbReference>
<keyword evidence="8" id="KW-1185">Reference proteome</keyword>
<accession>A0A1N7G8U2</accession>
<dbReference type="InterPro" id="IPR003593">
    <property type="entry name" value="AAA+_ATPase"/>
</dbReference>
<evidence type="ECO:0000256" key="3">
    <source>
        <dbReference type="ARBA" id="ARBA00022741"/>
    </source>
</evidence>
<dbReference type="Proteomes" id="UP000186218">
    <property type="component" value="Unassembled WGS sequence"/>
</dbReference>
<dbReference type="SMART" id="SM00382">
    <property type="entry name" value="AAA"/>
    <property type="match status" value="1"/>
</dbReference>
<evidence type="ECO:0000256" key="2">
    <source>
        <dbReference type="ARBA" id="ARBA00022448"/>
    </source>
</evidence>
<dbReference type="SUPFAM" id="SSF52540">
    <property type="entry name" value="P-loop containing nucleoside triphosphate hydrolases"/>
    <property type="match status" value="1"/>
</dbReference>
<dbReference type="RefSeq" id="WP_076480294.1">
    <property type="nucleotide sequence ID" value="NZ_FTNT01000007.1"/>
</dbReference>
<name>A0A1N7G8U2_9NOCA</name>
<dbReference type="PROSITE" id="PS00211">
    <property type="entry name" value="ABC_TRANSPORTER_1"/>
    <property type="match status" value="1"/>
</dbReference>
<proteinExistence type="predicted"/>
<dbReference type="EMBL" id="FTNT01000007">
    <property type="protein sequence ID" value="SIS09000.1"/>
    <property type="molecule type" value="Genomic_DNA"/>
</dbReference>
<dbReference type="AlphaFoldDB" id="A0A1N7G8U2"/>
<sequence>MTISEIVDPGSIVADPVIEVRGLTKTFRRHKTIVEAVAGIDLTVRRGELVALLGPNGAGKSTTLRMLTTLLQPTAGTALLAGRSVVDEPDEVRRRIGYVGQGNGAGHNQRVREELIMQGRCYGLSKIESVTRAVELVDALDLGELVDRRVGTLSGGQRRRLDIALGIVHRPEIIFLDEPTTGMDPQSRANLWDHIGRLREQTGATIILTTHYLDEADAMAERVVVIDHGTVIADDSATALKANLAGDRIALTVEQDTAAIALADLAGDNPAVDAVVRRGATVTLRVTRSRQLLAELITLAAHQGITVTAAEATHPTLDDVFLGLTGRSLRESATAA</sequence>
<evidence type="ECO:0000313" key="8">
    <source>
        <dbReference type="Proteomes" id="UP000186218"/>
    </source>
</evidence>
<dbReference type="PANTHER" id="PTHR42711">
    <property type="entry name" value="ABC TRANSPORTER ATP-BINDING PROTEIN"/>
    <property type="match status" value="1"/>
</dbReference>